<sequence>MTADDTGPADAADDAELIAAIRRRLSDRGSLWINQRYSHQGEPAQREYFLKPARRGDIEGAALNGAVSNGAALNGALLNDAVLNDTILLGYDDWLDRHEDAVDLYLDYRRLRFDTLAQALAYTFAQLPLRPEELRAAARRR</sequence>
<accession>A0A3N2RHB8</accession>
<dbReference type="Proteomes" id="UP000275910">
    <property type="component" value="Unassembled WGS sequence"/>
</dbReference>
<evidence type="ECO:0000313" key="1">
    <source>
        <dbReference type="EMBL" id="ROU06771.1"/>
    </source>
</evidence>
<evidence type="ECO:0000313" key="2">
    <source>
        <dbReference type="Proteomes" id="UP000275910"/>
    </source>
</evidence>
<proteinExistence type="predicted"/>
<dbReference type="EMBL" id="RCTY01000030">
    <property type="protein sequence ID" value="ROU06771.1"/>
    <property type="molecule type" value="Genomic_DNA"/>
</dbReference>
<organism evidence="1 2">
    <name type="scientific">Lysobacter enzymogenes</name>
    <dbReference type="NCBI Taxonomy" id="69"/>
    <lineage>
        <taxon>Bacteria</taxon>
        <taxon>Pseudomonadati</taxon>
        <taxon>Pseudomonadota</taxon>
        <taxon>Gammaproteobacteria</taxon>
        <taxon>Lysobacterales</taxon>
        <taxon>Lysobacteraceae</taxon>
        <taxon>Lysobacter</taxon>
    </lineage>
</organism>
<comment type="caution">
    <text evidence="1">The sequence shown here is derived from an EMBL/GenBank/DDBJ whole genome shotgun (WGS) entry which is preliminary data.</text>
</comment>
<name>A0A3N2RHB8_LYSEN</name>
<dbReference type="AlphaFoldDB" id="A0A3N2RHB8"/>
<dbReference type="RefSeq" id="WP_123647672.1">
    <property type="nucleotide sequence ID" value="NZ_RCTY01000030.1"/>
</dbReference>
<gene>
    <name evidence="1" type="ORF">D9T17_12285</name>
</gene>
<reference evidence="1 2" key="1">
    <citation type="submission" date="2018-10" db="EMBL/GenBank/DDBJ databases">
        <title>The genome of Lysobacter enzymogenes OH11.</title>
        <authorList>
            <person name="Liu F."/>
            <person name="Zhao Y."/>
            <person name="Qian G."/>
            <person name="Chen Y."/>
            <person name="Xu H."/>
        </authorList>
    </citation>
    <scope>NUCLEOTIDE SEQUENCE [LARGE SCALE GENOMIC DNA]</scope>
    <source>
        <strain evidence="1 2">OH11</strain>
    </source>
</reference>
<protein>
    <submittedName>
        <fullName evidence="1">Uncharacterized protein</fullName>
    </submittedName>
</protein>